<sequence>MSTREPIENIAFNLLIRSRYDLLIIILPVPLIVGFLASVMTAVPVSVGVGTGGVPSALLLGYGLFIDDPSA</sequence>
<protein>
    <submittedName>
        <fullName evidence="2">Uncharacterized protein</fullName>
    </submittedName>
</protein>
<dbReference type="Pfam" id="PF26047">
    <property type="entry name" value="DUF8015"/>
    <property type="match status" value="1"/>
</dbReference>
<evidence type="ECO:0000313" key="2">
    <source>
        <dbReference type="EMBL" id="CCL97852.1"/>
    </source>
</evidence>
<dbReference type="GeneID" id="24783333"/>
<dbReference type="HOGENOM" id="CLU_190387_0_0_2"/>
<name>J7RUL1_HALWD</name>
<reference evidence="2 3" key="1">
    <citation type="journal article" date="2006" name="BMC Genomics">
        <title>The genome of the square archaeon Haloquadratum walsbyi: life at the limits of water activity.</title>
        <authorList>
            <person name="Bolhuis H.H."/>
            <person name="Palm P.P."/>
            <person name="Wende A.W."/>
            <person name="Falb M.M."/>
            <person name="Rampp M.M."/>
            <person name="Rodriguez-Valera F.F."/>
            <person name="Pfeiffer F.F."/>
            <person name="Oesterhelt D.D."/>
        </authorList>
    </citation>
    <scope>NUCLEOTIDE SEQUENCE [LARGE SCALE GENOMIC DNA]</scope>
    <source>
        <strain evidence="3">DSM 16790 / HBSQ001</strain>
    </source>
</reference>
<feature type="transmembrane region" description="Helical" evidence="1">
    <location>
        <begin position="45"/>
        <end position="65"/>
    </location>
</feature>
<keyword evidence="1" id="KW-1133">Transmembrane helix</keyword>
<dbReference type="EMBL" id="AM180088">
    <property type="protein sequence ID" value="CCL97852.1"/>
    <property type="molecule type" value="Genomic_DNA"/>
</dbReference>
<dbReference type="AlphaFoldDB" id="J7RUL1"/>
<accession>J7RUL1</accession>
<gene>
    <name evidence="2" type="ordered locus">HQ_3073B</name>
</gene>
<keyword evidence="1" id="KW-0812">Transmembrane</keyword>
<keyword evidence="3" id="KW-1185">Reference proteome</keyword>
<dbReference type="RefSeq" id="WP_048066820.1">
    <property type="nucleotide sequence ID" value="NC_008212.1"/>
</dbReference>
<organism evidence="2 3">
    <name type="scientific">Haloquadratum walsbyi (strain DSM 16790 / HBSQ001)</name>
    <dbReference type="NCBI Taxonomy" id="362976"/>
    <lineage>
        <taxon>Archaea</taxon>
        <taxon>Methanobacteriati</taxon>
        <taxon>Methanobacteriota</taxon>
        <taxon>Stenosarchaea group</taxon>
        <taxon>Halobacteria</taxon>
        <taxon>Halobacteriales</taxon>
        <taxon>Haloferacaceae</taxon>
        <taxon>Haloquadratum</taxon>
    </lineage>
</organism>
<feature type="transmembrane region" description="Helical" evidence="1">
    <location>
        <begin position="20"/>
        <end position="39"/>
    </location>
</feature>
<keyword evidence="1" id="KW-0472">Membrane</keyword>
<dbReference type="InterPro" id="IPR058328">
    <property type="entry name" value="DUF8015"/>
</dbReference>
<proteinExistence type="predicted"/>
<evidence type="ECO:0000313" key="3">
    <source>
        <dbReference type="Proteomes" id="UP000001975"/>
    </source>
</evidence>
<dbReference type="Proteomes" id="UP000001975">
    <property type="component" value="Chromosome"/>
</dbReference>
<dbReference type="KEGG" id="hwa:HQ_3073B"/>
<evidence type="ECO:0000256" key="1">
    <source>
        <dbReference type="SAM" id="Phobius"/>
    </source>
</evidence>